<evidence type="ECO:0000256" key="11">
    <source>
        <dbReference type="SAM" id="MobiDB-lite"/>
    </source>
</evidence>
<feature type="compositionally biased region" description="Polar residues" evidence="11">
    <location>
        <begin position="124"/>
        <end position="141"/>
    </location>
</feature>
<dbReference type="InterPro" id="IPR036903">
    <property type="entry name" value="Nup98_auto-Pept-S59_dom_sf"/>
</dbReference>
<comment type="subunit">
    <text evidence="9">Part of the nuclear pore complex (NPC). The NPC has an eight-fold symmetrical structure comprising a central transport channel and two rings, the cytoplasmic and nuclear rings, to which eight filaments are attached. The cytoplasmic filaments have loose ends, while the nuclear filaments are joined in a distal ring, forming a nuclear basket. NPCs are highly dynamic in configuration and composition, and can be devided in 3 subcomplexes, the NUP62 subcomplex, the NUP107-160 subcomplex and the NUP93 subcomplex, containing approximately 30 different nucleoporin proteins.</text>
</comment>
<dbReference type="InterPro" id="IPR037665">
    <property type="entry name" value="Nucleoporin_S59-like"/>
</dbReference>
<dbReference type="PANTHER" id="PTHR23198">
    <property type="entry name" value="NUCLEOPORIN"/>
    <property type="match status" value="1"/>
</dbReference>
<evidence type="ECO:0000256" key="3">
    <source>
        <dbReference type="ARBA" id="ARBA00022448"/>
    </source>
</evidence>
<keyword evidence="6" id="KW-0811">Translocation</keyword>
<keyword evidence="8" id="KW-0539">Nucleus</keyword>
<dbReference type="GO" id="GO:0006405">
    <property type="term" value="P:RNA export from nucleus"/>
    <property type="evidence" value="ECO:0007669"/>
    <property type="project" value="TreeGrafter"/>
</dbReference>
<accession>A0A5D2X1E4</accession>
<feature type="region of interest" description="Disordered" evidence="11">
    <location>
        <begin position="124"/>
        <end position="144"/>
    </location>
</feature>
<feature type="region of interest" description="Disordered" evidence="11">
    <location>
        <begin position="390"/>
        <end position="463"/>
    </location>
</feature>
<dbReference type="AlphaFoldDB" id="A0A5D2X1E4"/>
<dbReference type="PROSITE" id="PS51434">
    <property type="entry name" value="NUP_C"/>
    <property type="match status" value="1"/>
</dbReference>
<proteinExistence type="inferred from homology"/>
<dbReference type="FunFam" id="1.10.10.2360:FF:000001">
    <property type="entry name" value="Nuclear pore complex protein Nup98-Nup96"/>
    <property type="match status" value="1"/>
</dbReference>
<gene>
    <name evidence="13" type="ORF">E1A91_A11G019000v1</name>
</gene>
<dbReference type="GO" id="GO:0003723">
    <property type="term" value="F:RNA binding"/>
    <property type="evidence" value="ECO:0007669"/>
    <property type="project" value="TreeGrafter"/>
</dbReference>
<comment type="similarity">
    <text evidence="2">Belongs to the nucleoporin GLFG family.</text>
</comment>
<dbReference type="Proteomes" id="UP000323597">
    <property type="component" value="Chromosome A11"/>
</dbReference>
<dbReference type="GO" id="GO:0051028">
    <property type="term" value="P:mRNA transport"/>
    <property type="evidence" value="ECO:0007669"/>
    <property type="project" value="UniProtKB-KW"/>
</dbReference>
<evidence type="ECO:0000256" key="10">
    <source>
        <dbReference type="ARBA" id="ARBA00082956"/>
    </source>
</evidence>
<dbReference type="FunFam" id="3.30.1610.10:FF:000002">
    <property type="entry name" value="nuclear pore complex protein NUP98A"/>
    <property type="match status" value="1"/>
</dbReference>
<feature type="domain" description="Peptidase S59" evidence="12">
    <location>
        <begin position="935"/>
        <end position="1077"/>
    </location>
</feature>
<dbReference type="PANTHER" id="PTHR23198:SF6">
    <property type="entry name" value="NUCLEAR PORE COMPLEX PROTEIN NUP98-NUP96"/>
    <property type="match status" value="1"/>
</dbReference>
<feature type="region of interest" description="Disordered" evidence="11">
    <location>
        <begin position="481"/>
        <end position="505"/>
    </location>
</feature>
<dbReference type="Gene3D" id="1.10.10.2360">
    <property type="match status" value="1"/>
</dbReference>
<keyword evidence="7" id="KW-0906">Nuclear pore complex</keyword>
<evidence type="ECO:0000256" key="1">
    <source>
        <dbReference type="ARBA" id="ARBA00004567"/>
    </source>
</evidence>
<dbReference type="GO" id="GO:0044614">
    <property type="term" value="C:nuclear pore cytoplasmic filaments"/>
    <property type="evidence" value="ECO:0007669"/>
    <property type="project" value="TreeGrafter"/>
</dbReference>
<feature type="compositionally biased region" description="Polar residues" evidence="11">
    <location>
        <begin position="403"/>
        <end position="426"/>
    </location>
</feature>
<sequence length="1094" mass="111925">MFGSSSPFGQSSSSPFAAQSVFGQTNNANSNPFAPKPSFGSITPFGSQTGGSIFGGTSTGVFGSAQSSSPFSSTTAFGASSSPAFGSSMPAFGSSSTPAFGSSSSSFGGSSIFGQKPAFGFGSTTTQSSPYGSTTQQSQPAFGSGIFGSSAPFGSSTPAFGATSTPAFGATSTPAFGATSAPAFGGTSTPAFGSMSTPAFGATSTPAFGSTGSPAFGSTGTAFGVSNAPVFGTGGTFGASSTPAFGTSSTPAFGGSSTPAFGGLSTPAFGASSSPSFSFGSAFGQSTPAFGSFGASSTPAFGSTSTPAFGSTSTPAFGATSTPAFGSTGSPAFGSSGTAFGMSNASVFGTGGTFGASSTPAFGTSSSPAFGASSTPSFSFGSSPTFGQSTPAFGGSPFGTTAFGAQSSPFGSQSSTPAFGTTSFGQSPFGGQRGGSRVAPYSSTTEADGGSGTQPAGKLESISAMPVYKDKSHEELRWEDYQLGDKGGPNPAARPSAGIGFGVSTTPSNPFGTSSTFGFTTSATTSNPFQSTSSSLFGQTSSMTTSIFSSSSTPTFGTGSSLFSSSVTPSFSTSSSIFGTSAAPATTPTFATGLNFSSSQTSPLFSSTPAIGQTGNAFGQVTSTFGQNTSNFGQTSIFNTPPTGFGGNMFSSSLSFAPSSSPAAFGSTTPPFSSPFQPAQTSGAFSFSNFGQSQPGGGSSIFGQSNIGLSSTTQSAAVAHPSTITNPYGTLPAMPQISIGRTGAAPSVQYGISSMPVVDKPAPVRILPLLTSRYLSQRRIRLPTRKYHPNNDSPKIPFFSDNEETPCVPKADAVFIPRENPRSLVIRPTKSWPSRASAEKASPLKDASTPPHENGKFSNDGSNAEDKDENPAENGLVKERIHIIRSNQKVNGVHDDYSTEKEDSYMTISGHRAGEAAIVYEHGADIEALMPKLRRSDYFTEPRIQELAAKERAEPGYCRRVKDFVVGRHGYGSIKFLGETDVRRLDLESLVQFNNREVIVYLDDSKKPPVGQGLNKPAEVTLLNIKCFDKKTRQQYTEGPRVEKYKNMLKRKAEEQGAEFLSYDPIKGEWRFKVNHFSTYKLEDGDDDGEDKEH</sequence>
<dbReference type="Pfam" id="PF04096">
    <property type="entry name" value="Nucleoporin2"/>
    <property type="match status" value="1"/>
</dbReference>
<evidence type="ECO:0000256" key="8">
    <source>
        <dbReference type="ARBA" id="ARBA00023242"/>
    </source>
</evidence>
<keyword evidence="4" id="KW-0509">mRNA transport</keyword>
<protein>
    <recommendedName>
        <fullName evidence="10">Nucleoporin autopeptidase</fullName>
    </recommendedName>
</protein>
<keyword evidence="14" id="KW-1185">Reference proteome</keyword>
<evidence type="ECO:0000256" key="2">
    <source>
        <dbReference type="ARBA" id="ARBA00008926"/>
    </source>
</evidence>
<name>A0A5D2X1E4_GOSMU</name>
<dbReference type="GO" id="GO:0034398">
    <property type="term" value="P:telomere tethering at nuclear periphery"/>
    <property type="evidence" value="ECO:0007669"/>
    <property type="project" value="TreeGrafter"/>
</dbReference>
<dbReference type="GO" id="GO:0017056">
    <property type="term" value="F:structural constituent of nuclear pore"/>
    <property type="evidence" value="ECO:0007669"/>
    <property type="project" value="InterPro"/>
</dbReference>
<keyword evidence="3" id="KW-0813">Transport</keyword>
<dbReference type="GO" id="GO:0048573">
    <property type="term" value="P:photoperiodism, flowering"/>
    <property type="evidence" value="ECO:0007669"/>
    <property type="project" value="UniProtKB-ARBA"/>
</dbReference>
<feature type="region of interest" description="Disordered" evidence="11">
    <location>
        <begin position="826"/>
        <end position="877"/>
    </location>
</feature>
<dbReference type="GO" id="GO:0006606">
    <property type="term" value="P:protein import into nucleus"/>
    <property type="evidence" value="ECO:0007669"/>
    <property type="project" value="TreeGrafter"/>
</dbReference>
<evidence type="ECO:0000313" key="14">
    <source>
        <dbReference type="Proteomes" id="UP000323597"/>
    </source>
</evidence>
<dbReference type="SUPFAM" id="SSF82215">
    <property type="entry name" value="C-terminal autoproteolytic domain of nucleoporin nup98"/>
    <property type="match status" value="1"/>
</dbReference>
<reference evidence="13 14" key="1">
    <citation type="submission" date="2019-07" db="EMBL/GenBank/DDBJ databases">
        <title>WGS assembly of Gossypium mustelinum.</title>
        <authorList>
            <person name="Chen Z.J."/>
            <person name="Sreedasyam A."/>
            <person name="Ando A."/>
            <person name="Song Q."/>
            <person name="De L."/>
            <person name="Hulse-Kemp A."/>
            <person name="Ding M."/>
            <person name="Ye W."/>
            <person name="Kirkbride R."/>
            <person name="Jenkins J."/>
            <person name="Plott C."/>
            <person name="Lovell J."/>
            <person name="Lin Y.-M."/>
            <person name="Vaughn R."/>
            <person name="Liu B."/>
            <person name="Li W."/>
            <person name="Simpson S."/>
            <person name="Scheffler B."/>
            <person name="Saski C."/>
            <person name="Grover C."/>
            <person name="Hu G."/>
            <person name="Conover J."/>
            <person name="Carlson J."/>
            <person name="Shu S."/>
            <person name="Boston L."/>
            <person name="Williams M."/>
            <person name="Peterson D."/>
            <person name="Mcgee K."/>
            <person name="Jones D."/>
            <person name="Wendel J."/>
            <person name="Stelly D."/>
            <person name="Grimwood J."/>
            <person name="Schmutz J."/>
        </authorList>
    </citation>
    <scope>NUCLEOTIDE SEQUENCE [LARGE SCALE GENOMIC DNA]</scope>
    <source>
        <strain evidence="13">1408120.09</strain>
    </source>
</reference>
<evidence type="ECO:0000256" key="5">
    <source>
        <dbReference type="ARBA" id="ARBA00022927"/>
    </source>
</evidence>
<evidence type="ECO:0000313" key="13">
    <source>
        <dbReference type="EMBL" id="TYJ07636.1"/>
    </source>
</evidence>
<evidence type="ECO:0000256" key="6">
    <source>
        <dbReference type="ARBA" id="ARBA00023010"/>
    </source>
</evidence>
<evidence type="ECO:0000256" key="9">
    <source>
        <dbReference type="ARBA" id="ARBA00065263"/>
    </source>
</evidence>
<organism evidence="13 14">
    <name type="scientific">Gossypium mustelinum</name>
    <name type="common">Cotton</name>
    <name type="synonym">Gossypium caicoense</name>
    <dbReference type="NCBI Taxonomy" id="34275"/>
    <lineage>
        <taxon>Eukaryota</taxon>
        <taxon>Viridiplantae</taxon>
        <taxon>Streptophyta</taxon>
        <taxon>Embryophyta</taxon>
        <taxon>Tracheophyta</taxon>
        <taxon>Spermatophyta</taxon>
        <taxon>Magnoliopsida</taxon>
        <taxon>eudicotyledons</taxon>
        <taxon>Gunneridae</taxon>
        <taxon>Pentapetalae</taxon>
        <taxon>rosids</taxon>
        <taxon>malvids</taxon>
        <taxon>Malvales</taxon>
        <taxon>Malvaceae</taxon>
        <taxon>Malvoideae</taxon>
        <taxon>Gossypium</taxon>
    </lineage>
</organism>
<evidence type="ECO:0000256" key="7">
    <source>
        <dbReference type="ARBA" id="ARBA00023132"/>
    </source>
</evidence>
<evidence type="ECO:0000256" key="4">
    <source>
        <dbReference type="ARBA" id="ARBA00022816"/>
    </source>
</evidence>
<dbReference type="GO" id="GO:0000973">
    <property type="term" value="P:post-transcriptional tethering of RNA polymerase II gene DNA at nuclear periphery"/>
    <property type="evidence" value="ECO:0007669"/>
    <property type="project" value="TreeGrafter"/>
</dbReference>
<keyword evidence="5" id="KW-0653">Protein transport</keyword>
<evidence type="ECO:0000259" key="12">
    <source>
        <dbReference type="PROSITE" id="PS51434"/>
    </source>
</evidence>
<dbReference type="GO" id="GO:0008139">
    <property type="term" value="F:nuclear localization sequence binding"/>
    <property type="evidence" value="ECO:0007669"/>
    <property type="project" value="TreeGrafter"/>
</dbReference>
<dbReference type="EMBL" id="CM017646">
    <property type="protein sequence ID" value="TYJ07636.1"/>
    <property type="molecule type" value="Genomic_DNA"/>
</dbReference>
<dbReference type="InterPro" id="IPR007230">
    <property type="entry name" value="Nup98_auto-Pept-S59_dom"/>
</dbReference>
<comment type="subcellular location">
    <subcellularLocation>
        <location evidence="1">Nucleus</location>
        <location evidence="1">Nuclear pore complex</location>
    </subcellularLocation>
</comment>
<dbReference type="Gene3D" id="3.30.1610.10">
    <property type="entry name" value="Peptidase S59, nucleoporin"/>
    <property type="match status" value="1"/>
</dbReference>